<evidence type="ECO:0000256" key="2">
    <source>
        <dbReference type="ARBA" id="ARBA00022801"/>
    </source>
</evidence>
<dbReference type="EC" id="3.1.3.16" evidence="1"/>
<evidence type="ECO:0000313" key="6">
    <source>
        <dbReference type="EMBL" id="AYV86966.1"/>
    </source>
</evidence>
<protein>
    <recommendedName>
        <fullName evidence="1">protein-serine/threonine phosphatase</fullName>
        <ecNumber evidence="1">3.1.3.16</ecNumber>
    </recommendedName>
</protein>
<dbReference type="Pfam" id="PF03031">
    <property type="entry name" value="NIF"/>
    <property type="match status" value="1"/>
</dbReference>
<evidence type="ECO:0000256" key="4">
    <source>
        <dbReference type="ARBA" id="ARBA00048336"/>
    </source>
</evidence>
<dbReference type="InterPro" id="IPR004274">
    <property type="entry name" value="FCP1_dom"/>
</dbReference>
<comment type="catalytic activity">
    <reaction evidence="3">
        <text>O-phospho-L-seryl-[protein] + H2O = L-seryl-[protein] + phosphate</text>
        <dbReference type="Rhea" id="RHEA:20629"/>
        <dbReference type="Rhea" id="RHEA-COMP:9863"/>
        <dbReference type="Rhea" id="RHEA-COMP:11604"/>
        <dbReference type="ChEBI" id="CHEBI:15377"/>
        <dbReference type="ChEBI" id="CHEBI:29999"/>
        <dbReference type="ChEBI" id="CHEBI:43474"/>
        <dbReference type="ChEBI" id="CHEBI:83421"/>
        <dbReference type="EC" id="3.1.3.16"/>
    </reaction>
</comment>
<sequence>MDLDDHAFSSDMSSSNISSRPVLVLDLDHTLIHSIKQSEWNLSPYKQQQSTEHMYVSTKYDLLIAFRPGCQEFIHQCSNVFDLYVYTNASMNYAVEILHELDPGQVFLNSDTRLVASKGAEGTRGLKNLETLELECKVSLQGRRVLILDDYRDIWIKKDWIHVYQVNSFVVWAFLASLHMVFPRLAFYASKNPYQKGYYYSFHQSFKPHHPVLSPIHFNSTSIQSPSSFNFSIQACVEEDVRIDNILDYDTNLARRAGICEHHLFDEMNEFDPDIDLFIWKNEMDKLITNADMTTVKELENKWSQILVIRACPIHSTRQACYMSLEQFGRLLSLLDVQSELVVYQT</sequence>
<dbReference type="PANTHER" id="PTHR23081">
    <property type="entry name" value="RNA POLYMERASE II CTD PHOSPHATASE"/>
    <property type="match status" value="1"/>
</dbReference>
<evidence type="ECO:0000256" key="3">
    <source>
        <dbReference type="ARBA" id="ARBA00047761"/>
    </source>
</evidence>
<dbReference type="SMART" id="SM00577">
    <property type="entry name" value="CPDc"/>
    <property type="match status" value="1"/>
</dbReference>
<evidence type="ECO:0000256" key="1">
    <source>
        <dbReference type="ARBA" id="ARBA00013081"/>
    </source>
</evidence>
<organism evidence="6">
    <name type="scientific">Sylvanvirus sp</name>
    <dbReference type="NCBI Taxonomy" id="2487774"/>
    <lineage>
        <taxon>Viruses</taxon>
    </lineage>
</organism>
<keyword evidence="2" id="KW-0378">Hydrolase</keyword>
<reference evidence="6" key="1">
    <citation type="submission" date="2018-10" db="EMBL/GenBank/DDBJ databases">
        <title>Hidden diversity of soil giant viruses.</title>
        <authorList>
            <person name="Schulz F."/>
            <person name="Alteio L."/>
            <person name="Goudeau D."/>
            <person name="Ryan E.M."/>
            <person name="Malmstrom R.R."/>
            <person name="Blanchard J."/>
            <person name="Woyke T."/>
        </authorList>
    </citation>
    <scope>NUCLEOTIDE SEQUENCE</scope>
    <source>
        <strain evidence="6">SYV1</strain>
    </source>
</reference>
<name>A0A3G5AIG5_9VIRU</name>
<accession>A0A3G5AIG5</accession>
<feature type="domain" description="FCP1 homology" evidence="5">
    <location>
        <begin position="16"/>
        <end position="192"/>
    </location>
</feature>
<dbReference type="InterPro" id="IPR039189">
    <property type="entry name" value="Fcp1"/>
</dbReference>
<evidence type="ECO:0000259" key="5">
    <source>
        <dbReference type="PROSITE" id="PS50969"/>
    </source>
</evidence>
<comment type="catalytic activity">
    <reaction evidence="4">
        <text>O-phospho-L-threonyl-[protein] + H2O = L-threonyl-[protein] + phosphate</text>
        <dbReference type="Rhea" id="RHEA:47004"/>
        <dbReference type="Rhea" id="RHEA-COMP:11060"/>
        <dbReference type="Rhea" id="RHEA-COMP:11605"/>
        <dbReference type="ChEBI" id="CHEBI:15377"/>
        <dbReference type="ChEBI" id="CHEBI:30013"/>
        <dbReference type="ChEBI" id="CHEBI:43474"/>
        <dbReference type="ChEBI" id="CHEBI:61977"/>
        <dbReference type="EC" id="3.1.3.16"/>
    </reaction>
</comment>
<dbReference type="InterPro" id="IPR023214">
    <property type="entry name" value="HAD_sf"/>
</dbReference>
<dbReference type="PANTHER" id="PTHR23081:SF36">
    <property type="entry name" value="RNA POLYMERASE II SUBUNIT A C-TERMINAL DOMAIN PHOSPHATASE"/>
    <property type="match status" value="1"/>
</dbReference>
<dbReference type="Gene3D" id="3.40.50.1000">
    <property type="entry name" value="HAD superfamily/HAD-like"/>
    <property type="match status" value="1"/>
</dbReference>
<proteinExistence type="predicted"/>
<dbReference type="GO" id="GO:0008420">
    <property type="term" value="F:RNA polymerase II CTD heptapeptide repeat phosphatase activity"/>
    <property type="evidence" value="ECO:0007669"/>
    <property type="project" value="InterPro"/>
</dbReference>
<dbReference type="EMBL" id="MK072522">
    <property type="protein sequence ID" value="AYV86966.1"/>
    <property type="molecule type" value="Genomic_DNA"/>
</dbReference>
<dbReference type="SUPFAM" id="SSF56784">
    <property type="entry name" value="HAD-like"/>
    <property type="match status" value="1"/>
</dbReference>
<gene>
    <name evidence="6" type="ORF">Sylvanvirus16_7</name>
</gene>
<dbReference type="PROSITE" id="PS50969">
    <property type="entry name" value="FCP1"/>
    <property type="match status" value="1"/>
</dbReference>
<dbReference type="InterPro" id="IPR036412">
    <property type="entry name" value="HAD-like_sf"/>
</dbReference>